<dbReference type="EMBL" id="PDCK01000039">
    <property type="protein sequence ID" value="PRQ58172.1"/>
    <property type="molecule type" value="Genomic_DNA"/>
</dbReference>
<dbReference type="InterPro" id="IPR011692">
    <property type="entry name" value="Stress_up-reg_Nod19"/>
</dbReference>
<evidence type="ECO:0000313" key="1">
    <source>
        <dbReference type="EMBL" id="PRQ58172.1"/>
    </source>
</evidence>
<dbReference type="Gramene" id="PRQ58172">
    <property type="protein sequence ID" value="PRQ58172"/>
    <property type="gene ID" value="RchiOBHm_Chr1g0356331"/>
</dbReference>
<dbReference type="Pfam" id="PF07712">
    <property type="entry name" value="SURNod19"/>
    <property type="match status" value="1"/>
</dbReference>
<keyword evidence="2" id="KW-1185">Reference proteome</keyword>
<dbReference type="PANTHER" id="PTHR33390:SF1">
    <property type="entry name" value="STRESS UP-REGULATED NOD 19 PROTEIN"/>
    <property type="match status" value="1"/>
</dbReference>
<dbReference type="STRING" id="74649.A0A2P6SHL1"/>
<dbReference type="AlphaFoldDB" id="A0A2P6SHL1"/>
<evidence type="ECO:0000313" key="2">
    <source>
        <dbReference type="Proteomes" id="UP000238479"/>
    </source>
</evidence>
<reference evidence="1 2" key="1">
    <citation type="journal article" date="2018" name="Nat. Genet.">
        <title>The Rosa genome provides new insights in the design of modern roses.</title>
        <authorList>
            <person name="Bendahmane M."/>
        </authorList>
    </citation>
    <scope>NUCLEOTIDE SEQUENCE [LARGE SCALE GENOMIC DNA]</scope>
    <source>
        <strain evidence="2">cv. Old Blush</strain>
    </source>
</reference>
<dbReference type="Proteomes" id="UP000238479">
    <property type="component" value="Chromosome 1"/>
</dbReference>
<dbReference type="PANTHER" id="PTHR33390">
    <property type="entry name" value="STRESS UP-REGULATED NOD 19 PROTEIN"/>
    <property type="match status" value="1"/>
</dbReference>
<accession>A0A2P6SHL1</accession>
<proteinExistence type="predicted"/>
<sequence length="69" mass="8372">MKYFNAEVIDERDPVPLHETYLHHWVIEKYYAQTSSMEPEQIGFEDIKEPDFKVARNSRLCYCRDSCWI</sequence>
<comment type="caution">
    <text evidence="1">The sequence shown here is derived from an EMBL/GenBank/DDBJ whole genome shotgun (WGS) entry which is preliminary data.</text>
</comment>
<organism evidence="1 2">
    <name type="scientific">Rosa chinensis</name>
    <name type="common">China rose</name>
    <dbReference type="NCBI Taxonomy" id="74649"/>
    <lineage>
        <taxon>Eukaryota</taxon>
        <taxon>Viridiplantae</taxon>
        <taxon>Streptophyta</taxon>
        <taxon>Embryophyta</taxon>
        <taxon>Tracheophyta</taxon>
        <taxon>Spermatophyta</taxon>
        <taxon>Magnoliopsida</taxon>
        <taxon>eudicotyledons</taxon>
        <taxon>Gunneridae</taxon>
        <taxon>Pentapetalae</taxon>
        <taxon>rosids</taxon>
        <taxon>fabids</taxon>
        <taxon>Rosales</taxon>
        <taxon>Rosaceae</taxon>
        <taxon>Rosoideae</taxon>
        <taxon>Rosoideae incertae sedis</taxon>
        <taxon>Rosa</taxon>
    </lineage>
</organism>
<name>A0A2P6SHL1_ROSCH</name>
<protein>
    <submittedName>
        <fullName evidence="1">Putative stress up-regulated Nod 19</fullName>
    </submittedName>
</protein>
<gene>
    <name evidence="1" type="ORF">RchiOBHm_Chr1g0356331</name>
</gene>